<comment type="similarity">
    <text evidence="2 6">Belongs to the GINS4/SLD5 family.</text>
</comment>
<dbReference type="Proteomes" id="UP000799291">
    <property type="component" value="Unassembled WGS sequence"/>
</dbReference>
<dbReference type="GO" id="GO:0000727">
    <property type="term" value="P:double-strand break repair via break-induced replication"/>
    <property type="evidence" value="ECO:0007669"/>
    <property type="project" value="TreeGrafter"/>
</dbReference>
<dbReference type="CDD" id="cd11711">
    <property type="entry name" value="GINS_A_Sld5"/>
    <property type="match status" value="1"/>
</dbReference>
<dbReference type="InterPro" id="IPR031633">
    <property type="entry name" value="SLD5_C"/>
</dbReference>
<gene>
    <name evidence="9" type="ORF">K458DRAFT_175377</name>
</gene>
<dbReference type="Gene3D" id="3.40.5.60">
    <property type="match status" value="1"/>
</dbReference>
<dbReference type="GO" id="GO:0000811">
    <property type="term" value="C:GINS complex"/>
    <property type="evidence" value="ECO:0007669"/>
    <property type="project" value="UniProtKB-UniRule"/>
</dbReference>
<evidence type="ECO:0000313" key="9">
    <source>
        <dbReference type="EMBL" id="KAF2688079.1"/>
    </source>
</evidence>
<dbReference type="CDD" id="cd21692">
    <property type="entry name" value="GINS_B_Sld5"/>
    <property type="match status" value="1"/>
</dbReference>
<keyword evidence="10" id="KW-1185">Reference proteome</keyword>
<dbReference type="PANTHER" id="PTHR21206">
    <property type="entry name" value="SLD5 PROTEIN"/>
    <property type="match status" value="1"/>
</dbReference>
<protein>
    <recommendedName>
        <fullName evidence="3 6">DNA replication complex GINS protein SLD5</fullName>
    </recommendedName>
</protein>
<feature type="domain" description="GINS subunit" evidence="7">
    <location>
        <begin position="88"/>
        <end position="178"/>
    </location>
</feature>
<organism evidence="9 10">
    <name type="scientific">Lentithecium fluviatile CBS 122367</name>
    <dbReference type="NCBI Taxonomy" id="1168545"/>
    <lineage>
        <taxon>Eukaryota</taxon>
        <taxon>Fungi</taxon>
        <taxon>Dikarya</taxon>
        <taxon>Ascomycota</taxon>
        <taxon>Pezizomycotina</taxon>
        <taxon>Dothideomycetes</taxon>
        <taxon>Pleosporomycetidae</taxon>
        <taxon>Pleosporales</taxon>
        <taxon>Massarineae</taxon>
        <taxon>Lentitheciaceae</taxon>
        <taxon>Lentithecium</taxon>
    </lineage>
</organism>
<dbReference type="GO" id="GO:0006261">
    <property type="term" value="P:DNA-templated DNA replication"/>
    <property type="evidence" value="ECO:0007669"/>
    <property type="project" value="InterPro"/>
</dbReference>
<keyword evidence="4 6" id="KW-0235">DNA replication</keyword>
<evidence type="ECO:0000259" key="8">
    <source>
        <dbReference type="Pfam" id="PF16922"/>
    </source>
</evidence>
<dbReference type="InterPro" id="IPR008591">
    <property type="entry name" value="GINS_Sld5"/>
</dbReference>
<evidence type="ECO:0000256" key="5">
    <source>
        <dbReference type="ARBA" id="ARBA00023242"/>
    </source>
</evidence>
<dbReference type="PANTHER" id="PTHR21206:SF0">
    <property type="entry name" value="DNA REPLICATION COMPLEX GINS PROTEIN SLD5"/>
    <property type="match status" value="1"/>
</dbReference>
<dbReference type="SUPFAM" id="SSF158573">
    <property type="entry name" value="GINS helical bundle-like"/>
    <property type="match status" value="1"/>
</dbReference>
<reference evidence="9" key="1">
    <citation type="journal article" date="2020" name="Stud. Mycol.">
        <title>101 Dothideomycetes genomes: a test case for predicting lifestyles and emergence of pathogens.</title>
        <authorList>
            <person name="Haridas S."/>
            <person name="Albert R."/>
            <person name="Binder M."/>
            <person name="Bloem J."/>
            <person name="Labutti K."/>
            <person name="Salamov A."/>
            <person name="Andreopoulos B."/>
            <person name="Baker S."/>
            <person name="Barry K."/>
            <person name="Bills G."/>
            <person name="Bluhm B."/>
            <person name="Cannon C."/>
            <person name="Castanera R."/>
            <person name="Culley D."/>
            <person name="Daum C."/>
            <person name="Ezra D."/>
            <person name="Gonzalez J."/>
            <person name="Henrissat B."/>
            <person name="Kuo A."/>
            <person name="Liang C."/>
            <person name="Lipzen A."/>
            <person name="Lutzoni F."/>
            <person name="Magnuson J."/>
            <person name="Mondo S."/>
            <person name="Nolan M."/>
            <person name="Ohm R."/>
            <person name="Pangilinan J."/>
            <person name="Park H.-J."/>
            <person name="Ramirez L."/>
            <person name="Alfaro M."/>
            <person name="Sun H."/>
            <person name="Tritt A."/>
            <person name="Yoshinaga Y."/>
            <person name="Zwiers L.-H."/>
            <person name="Turgeon B."/>
            <person name="Goodwin S."/>
            <person name="Spatafora J."/>
            <person name="Crous P."/>
            <person name="Grigoriev I."/>
        </authorList>
    </citation>
    <scope>NUCLEOTIDE SEQUENCE</scope>
    <source>
        <strain evidence="9">CBS 122367</strain>
    </source>
</reference>
<dbReference type="SUPFAM" id="SSF160059">
    <property type="entry name" value="PriA/YqbF domain"/>
    <property type="match status" value="1"/>
</dbReference>
<dbReference type="AlphaFoldDB" id="A0A6G1JD73"/>
<evidence type="ECO:0000256" key="2">
    <source>
        <dbReference type="ARBA" id="ARBA00008187"/>
    </source>
</evidence>
<dbReference type="Pfam" id="PF16922">
    <property type="entry name" value="SLD5_C"/>
    <property type="match status" value="1"/>
</dbReference>
<accession>A0A6G1JD73</accession>
<evidence type="ECO:0000256" key="6">
    <source>
        <dbReference type="PIRNR" id="PIRNR007764"/>
    </source>
</evidence>
<name>A0A6G1JD73_9PLEO</name>
<dbReference type="Gene3D" id="1.20.58.1030">
    <property type="match status" value="1"/>
</dbReference>
<dbReference type="InterPro" id="IPR036224">
    <property type="entry name" value="GINS_bundle-like_dom_sf"/>
</dbReference>
<sequence length="256" mass="29157">MKRRRKPSSPIHLSAPPLTVRPPLYFPVAGAMDIDDILADIAVETIPQETRDLQELTRCWVAERVAPEILAWPVELMERVLDRVRRQIELVEDQTGNMDPKTNFKLIVIQTELERFKFLVRSFLRARIAKIDKHPLHILAQHNASLTDPDARNPLLSPSEHQYLTSHQSLLSTHYSSSFLGQFPAALQRLDDTAGGISMVDKPDEDCAVFVRCLRDVGEVAVEGTEKVIRIKRGDVWVVRWCAVRRWVLAGDVELV</sequence>
<keyword evidence="5 6" id="KW-0539">Nucleus</keyword>
<dbReference type="InterPro" id="IPR021151">
    <property type="entry name" value="GINS_A"/>
</dbReference>
<feature type="domain" description="DNA replication complex GINS protein SLD5 C-terminal" evidence="8">
    <location>
        <begin position="203"/>
        <end position="256"/>
    </location>
</feature>
<dbReference type="OrthoDB" id="338231at2759"/>
<evidence type="ECO:0000256" key="1">
    <source>
        <dbReference type="ARBA" id="ARBA00004123"/>
    </source>
</evidence>
<evidence type="ECO:0000256" key="3">
    <source>
        <dbReference type="ARBA" id="ARBA00014804"/>
    </source>
</evidence>
<evidence type="ECO:0000256" key="4">
    <source>
        <dbReference type="ARBA" id="ARBA00022705"/>
    </source>
</evidence>
<proteinExistence type="inferred from homology"/>
<dbReference type="EMBL" id="MU005574">
    <property type="protein sequence ID" value="KAF2688079.1"/>
    <property type="molecule type" value="Genomic_DNA"/>
</dbReference>
<dbReference type="Pfam" id="PF05916">
    <property type="entry name" value="Sld5"/>
    <property type="match status" value="1"/>
</dbReference>
<comment type="function">
    <text evidence="6">The GINS complex plays an essential role in the initiation of DNA replication.</text>
</comment>
<dbReference type="PIRSF" id="PIRSF007764">
    <property type="entry name" value="Sld5"/>
    <property type="match status" value="1"/>
</dbReference>
<comment type="subcellular location">
    <subcellularLocation>
        <location evidence="1 6">Nucleus</location>
    </subcellularLocation>
</comment>
<dbReference type="InterPro" id="IPR038749">
    <property type="entry name" value="Sld5_GINS_A"/>
</dbReference>
<evidence type="ECO:0000259" key="7">
    <source>
        <dbReference type="Pfam" id="PF05916"/>
    </source>
</evidence>
<evidence type="ECO:0000313" key="10">
    <source>
        <dbReference type="Proteomes" id="UP000799291"/>
    </source>
</evidence>